<dbReference type="Pfam" id="PF03592">
    <property type="entry name" value="Terminase_2"/>
    <property type="match status" value="1"/>
</dbReference>
<evidence type="ECO:0000256" key="1">
    <source>
        <dbReference type="SAM" id="MobiDB-lite"/>
    </source>
</evidence>
<evidence type="ECO:0000313" key="3">
    <source>
        <dbReference type="Proteomes" id="UP000254597"/>
    </source>
</evidence>
<feature type="region of interest" description="Disordered" evidence="1">
    <location>
        <begin position="40"/>
        <end position="85"/>
    </location>
</feature>
<protein>
    <submittedName>
        <fullName evidence="2">Putative bacteriophage protein</fullName>
    </submittedName>
</protein>
<reference evidence="2 3" key="1">
    <citation type="submission" date="2018-06" db="EMBL/GenBank/DDBJ databases">
        <authorList>
            <consortium name="Pathogen Informatics"/>
            <person name="Doyle S."/>
        </authorList>
    </citation>
    <scope>NUCLEOTIDE SEQUENCE [LARGE SCALE GENOMIC DNA]</scope>
    <source>
        <strain evidence="2 3">NCTC10252</strain>
    </source>
</reference>
<dbReference type="InterPro" id="IPR005335">
    <property type="entry name" value="Terminase_ssu"/>
</dbReference>
<dbReference type="AlphaFoldDB" id="A0A379QMF7"/>
<gene>
    <name evidence="2" type="primary">STY2041</name>
    <name evidence="2" type="ORF">NCTC10252_02796</name>
</gene>
<dbReference type="EMBL" id="UGWP01000004">
    <property type="protein sequence ID" value="SUF57527.1"/>
    <property type="molecule type" value="Genomic_DNA"/>
</dbReference>
<dbReference type="Gene3D" id="1.10.10.1400">
    <property type="entry name" value="Terminase, small subunit, N-terminal DNA-binding domain, HTH motif"/>
    <property type="match status" value="1"/>
</dbReference>
<feature type="compositionally biased region" description="Basic and acidic residues" evidence="1">
    <location>
        <begin position="61"/>
        <end position="85"/>
    </location>
</feature>
<organism evidence="2 3">
    <name type="scientific">Salmonella enterica</name>
    <name type="common">Salmonella choleraesuis</name>
    <dbReference type="NCBI Taxonomy" id="28901"/>
    <lineage>
        <taxon>Bacteria</taxon>
        <taxon>Pseudomonadati</taxon>
        <taxon>Pseudomonadota</taxon>
        <taxon>Gammaproteobacteria</taxon>
        <taxon>Enterobacterales</taxon>
        <taxon>Enterobacteriaceae</taxon>
        <taxon>Salmonella</taxon>
    </lineage>
</organism>
<name>A0A379QMF7_SALER</name>
<dbReference type="Proteomes" id="UP000254597">
    <property type="component" value="Unassembled WGS sequence"/>
</dbReference>
<dbReference type="GO" id="GO:0051276">
    <property type="term" value="P:chromosome organization"/>
    <property type="evidence" value="ECO:0007669"/>
    <property type="project" value="InterPro"/>
</dbReference>
<accession>A0A379QMF7</accession>
<evidence type="ECO:0000313" key="2">
    <source>
        <dbReference type="EMBL" id="SUF57527.1"/>
    </source>
</evidence>
<sequence length="339" mass="38286">MSKPEDGGLERDYCAGRLPLRKLAEKHGITEGAIRKRAIKNGWVRKEKTGTQNGTQVRKKGTQEKEMRTEEKTPEEKKSSARKTEEKIFPEEEKNFVATNEFGLSPQQALFAEYVAEGKTRIEAYRLAGYQAEGHTAYSIASRLLRNARVSRYVRHLRDKFEKRQAATIDDLIHQLSAIANADPNELTQHRRVNCRYCWGEHHLFQWRDIGEFDRASEKAAKDGRQPPEYGGLGFVDSADPHPECPKCGGQGVSDVFITDTRDLEGNARWLYAGVKETKFGVEVRTSSQDAARRELSRLLAVRLGAGGIVPGAQHATGYTSEDYRKAQDWLNNEFGDLD</sequence>
<dbReference type="InterPro" id="IPR038713">
    <property type="entry name" value="Terminase_Gp1_N_sf"/>
</dbReference>
<proteinExistence type="predicted"/>